<dbReference type="Pfam" id="PF03239">
    <property type="entry name" value="FTR1"/>
    <property type="match status" value="1"/>
</dbReference>
<evidence type="ECO:0008006" key="11">
    <source>
        <dbReference type="Google" id="ProtNLM"/>
    </source>
</evidence>
<keyword evidence="5 8" id="KW-1133">Transmembrane helix</keyword>
<evidence type="ECO:0000256" key="4">
    <source>
        <dbReference type="ARBA" id="ARBA00022692"/>
    </source>
</evidence>
<dbReference type="EMBL" id="NJES01000048">
    <property type="protein sequence ID" value="PHH79356.1"/>
    <property type="molecule type" value="Genomic_DNA"/>
</dbReference>
<reference evidence="9 10" key="1">
    <citation type="submission" date="2017-06" db="EMBL/GenBank/DDBJ databases">
        <title>Ant-infecting Ophiocordyceps genomes reveal a high diversity of potential behavioral manipulation genes and a possible major role for enterotoxins.</title>
        <authorList>
            <person name="De Bekker C."/>
            <person name="Evans H.C."/>
            <person name="Brachmann A."/>
            <person name="Hughes D.P."/>
        </authorList>
    </citation>
    <scope>NUCLEOTIDE SEQUENCE [LARGE SCALE GENOMIC DNA]</scope>
    <source>
        <strain evidence="9 10">Map16</strain>
    </source>
</reference>
<feature type="transmembrane region" description="Helical" evidence="8">
    <location>
        <begin position="144"/>
        <end position="168"/>
    </location>
</feature>
<feature type="transmembrane region" description="Helical" evidence="8">
    <location>
        <begin position="293"/>
        <end position="312"/>
    </location>
</feature>
<dbReference type="GO" id="GO:0033573">
    <property type="term" value="C:high-affinity iron permease complex"/>
    <property type="evidence" value="ECO:0007669"/>
    <property type="project" value="InterPro"/>
</dbReference>
<feature type="region of interest" description="Disordered" evidence="7">
    <location>
        <begin position="323"/>
        <end position="343"/>
    </location>
</feature>
<dbReference type="GO" id="GO:0015093">
    <property type="term" value="F:ferrous iron transmembrane transporter activity"/>
    <property type="evidence" value="ECO:0007669"/>
    <property type="project" value="TreeGrafter"/>
</dbReference>
<keyword evidence="4 8" id="KW-0812">Transmembrane</keyword>
<comment type="subcellular location">
    <subcellularLocation>
        <location evidence="1">Membrane</location>
        <topology evidence="1">Multi-pass membrane protein</topology>
    </subcellularLocation>
</comment>
<keyword evidence="3" id="KW-0813">Transport</keyword>
<feature type="transmembrane region" description="Helical" evidence="8">
    <location>
        <begin position="174"/>
        <end position="195"/>
    </location>
</feature>
<evidence type="ECO:0000256" key="5">
    <source>
        <dbReference type="ARBA" id="ARBA00022989"/>
    </source>
</evidence>
<evidence type="ECO:0000256" key="8">
    <source>
        <dbReference type="SAM" id="Phobius"/>
    </source>
</evidence>
<dbReference type="PANTHER" id="PTHR31632">
    <property type="entry name" value="IRON TRANSPORTER FTH1"/>
    <property type="match status" value="1"/>
</dbReference>
<comment type="caution">
    <text evidence="9">The sequence shown here is derived from an EMBL/GenBank/DDBJ whole genome shotgun (WGS) entry which is preliminary data.</text>
</comment>
<keyword evidence="3" id="KW-0408">Iron</keyword>
<dbReference type="OrthoDB" id="4364at2759"/>
<protein>
    <recommendedName>
        <fullName evidence="11">Plasma membrane iron permease</fullName>
    </recommendedName>
</protein>
<feature type="transmembrane region" description="Helical" evidence="8">
    <location>
        <begin position="87"/>
        <end position="108"/>
    </location>
</feature>
<keyword evidence="3" id="KW-0410">Iron transport</keyword>
<evidence type="ECO:0000256" key="1">
    <source>
        <dbReference type="ARBA" id="ARBA00004141"/>
    </source>
</evidence>
<evidence type="ECO:0000313" key="10">
    <source>
        <dbReference type="Proteomes" id="UP000226431"/>
    </source>
</evidence>
<feature type="transmembrane region" description="Helical" evidence="8">
    <location>
        <begin position="207"/>
        <end position="228"/>
    </location>
</feature>
<evidence type="ECO:0000256" key="2">
    <source>
        <dbReference type="ARBA" id="ARBA00008333"/>
    </source>
</evidence>
<keyword evidence="6 8" id="KW-0472">Membrane</keyword>
<accession>A0A2C5ZH75</accession>
<dbReference type="PANTHER" id="PTHR31632:SF2">
    <property type="entry name" value="PLASMA MEMBRANE IRON PERMEASE"/>
    <property type="match status" value="1"/>
</dbReference>
<dbReference type="STRING" id="2004952.A0A2C5ZH75"/>
<keyword evidence="3" id="KW-0406">Ion transport</keyword>
<evidence type="ECO:0000256" key="6">
    <source>
        <dbReference type="ARBA" id="ARBA00023136"/>
    </source>
</evidence>
<gene>
    <name evidence="9" type="ORF">CDD80_5024</name>
</gene>
<evidence type="ECO:0000256" key="3">
    <source>
        <dbReference type="ARBA" id="ARBA00022496"/>
    </source>
</evidence>
<dbReference type="InterPro" id="IPR004923">
    <property type="entry name" value="FTR1/Fip1/EfeU"/>
</dbReference>
<organism evidence="9 10">
    <name type="scientific">Ophiocordyceps camponoti-rufipedis</name>
    <dbReference type="NCBI Taxonomy" id="2004952"/>
    <lineage>
        <taxon>Eukaryota</taxon>
        <taxon>Fungi</taxon>
        <taxon>Dikarya</taxon>
        <taxon>Ascomycota</taxon>
        <taxon>Pezizomycotina</taxon>
        <taxon>Sordariomycetes</taxon>
        <taxon>Hypocreomycetidae</taxon>
        <taxon>Hypocreales</taxon>
        <taxon>Ophiocordycipitaceae</taxon>
        <taxon>Ophiocordyceps</taxon>
    </lineage>
</organism>
<dbReference type="Proteomes" id="UP000226431">
    <property type="component" value="Unassembled WGS sequence"/>
</dbReference>
<feature type="transmembrane region" description="Helical" evidence="8">
    <location>
        <begin position="54"/>
        <end position="75"/>
    </location>
</feature>
<sequence>MAATDVFSVPVFLIVFRETLETVIIVSVLLAFLSQTLDKNAQTYRALKRQVWTGVISGFVLCMIIAGAVIGIWYTLGRNSWETNENYYEGAFCIVASVIITIMGAALLRIGNMRDKWRAKVARAMNAPVKTGSRRWWARLPEKYAMFFLPFITVLREGVEAVVFVAGVSSTAPATAVPLPAIVGLGLGILVGWLLYKGASTAKLQLFLVLSTCLLYLVAAGLFSRGIWHFEAQEWNIAVGGDAAETGDGGGSYDIDKSVWHVNCCSPSGPNAGGWGIFNAILGWQNSATYGSVISYNMYWIAVVTAFVVMRFRENKSHWPMFGTNSPKDDSQASDNGAGVVESKHIAQEKTVAVSA</sequence>
<evidence type="ECO:0000256" key="7">
    <source>
        <dbReference type="SAM" id="MobiDB-lite"/>
    </source>
</evidence>
<evidence type="ECO:0000313" key="9">
    <source>
        <dbReference type="EMBL" id="PHH79356.1"/>
    </source>
</evidence>
<comment type="similarity">
    <text evidence="2">Belongs to the oxidase-dependent Fe transporter (OFeT) (TC 9.A.10.1) family.</text>
</comment>
<keyword evidence="10" id="KW-1185">Reference proteome</keyword>
<name>A0A2C5ZH75_9HYPO</name>
<feature type="transmembrane region" description="Helical" evidence="8">
    <location>
        <begin position="12"/>
        <end position="33"/>
    </location>
</feature>
<proteinExistence type="inferred from homology"/>
<dbReference type="AlphaFoldDB" id="A0A2C5ZH75"/>